<keyword evidence="1" id="KW-1133">Transmembrane helix</keyword>
<dbReference type="EMBL" id="CP060820">
    <property type="protein sequence ID" value="QNP40516.1"/>
    <property type="molecule type" value="Genomic_DNA"/>
</dbReference>
<proteinExistence type="predicted"/>
<dbReference type="RefSeq" id="WP_187711957.1">
    <property type="nucleotide sequence ID" value="NZ_CP060820.1"/>
</dbReference>
<evidence type="ECO:0000313" key="3">
    <source>
        <dbReference type="Proteomes" id="UP000516018"/>
    </source>
</evidence>
<name>A0A7H0FWV0_9GAMM</name>
<accession>A0A7H0FWV0</accession>
<keyword evidence="1" id="KW-0472">Membrane</keyword>
<keyword evidence="3" id="KW-1185">Reference proteome</keyword>
<keyword evidence="1" id="KW-0812">Transmembrane</keyword>
<evidence type="ECO:0000256" key="1">
    <source>
        <dbReference type="SAM" id="Phobius"/>
    </source>
</evidence>
<dbReference type="KEGG" id="lsx:H8B22_13765"/>
<organism evidence="2 3">
    <name type="scientific">Agrilutibacter terrestris</name>
    <dbReference type="NCBI Taxonomy" id="2865112"/>
    <lineage>
        <taxon>Bacteria</taxon>
        <taxon>Pseudomonadati</taxon>
        <taxon>Pseudomonadota</taxon>
        <taxon>Gammaproteobacteria</taxon>
        <taxon>Lysobacterales</taxon>
        <taxon>Lysobacteraceae</taxon>
        <taxon>Agrilutibacter</taxon>
    </lineage>
</organism>
<sequence length="148" mass="15171">MKVHSIFCGTPSVAAAAVSAITVLISTLFMAPIRTAQATDFKGISGAACQPATPSDGTALTRSAYGIANVSTVNRSVICALPTDAEDAATAGVDIYFANGTAACALSVVVVDIDLTLTTRVITDAVTCRLGPETRLNSLRYLENATTD</sequence>
<protein>
    <submittedName>
        <fullName evidence="2">Uncharacterized protein</fullName>
    </submittedName>
</protein>
<dbReference type="AlphaFoldDB" id="A0A7H0FWV0"/>
<dbReference type="Proteomes" id="UP000516018">
    <property type="component" value="Chromosome"/>
</dbReference>
<reference evidence="2 3" key="1">
    <citation type="submission" date="2020-08" db="EMBL/GenBank/DDBJ databases">
        <title>Lysobacter sp. II4 sp. nov., isolated from soil.</title>
        <authorList>
            <person name="Woo C.Y."/>
            <person name="Kim J."/>
        </authorList>
    </citation>
    <scope>NUCLEOTIDE SEQUENCE [LARGE SCALE GENOMIC DNA]</scope>
    <source>
        <strain evidence="2 3">II4</strain>
    </source>
</reference>
<evidence type="ECO:0000313" key="2">
    <source>
        <dbReference type="EMBL" id="QNP40516.1"/>
    </source>
</evidence>
<feature type="transmembrane region" description="Helical" evidence="1">
    <location>
        <begin position="12"/>
        <end position="33"/>
    </location>
</feature>
<gene>
    <name evidence="2" type="ORF">H8B22_13765</name>
</gene>